<dbReference type="EMBL" id="JXIQ01000022">
    <property type="protein sequence ID" value="KIY23236.1"/>
    <property type="molecule type" value="Genomic_DNA"/>
</dbReference>
<dbReference type="OrthoDB" id="9813965at2"/>
<keyword evidence="2" id="KW-0479">Metal-binding</keyword>
<dbReference type="InterPro" id="IPR000428">
    <property type="entry name" value="Cu-bd"/>
</dbReference>
<dbReference type="PATRIC" id="fig|285983.3.peg.2910"/>
<evidence type="ECO:0000313" key="6">
    <source>
        <dbReference type="Proteomes" id="UP000032512"/>
    </source>
</evidence>
<dbReference type="InterPro" id="IPR006121">
    <property type="entry name" value="HMA_dom"/>
</dbReference>
<evidence type="ECO:0000256" key="2">
    <source>
        <dbReference type="ARBA" id="ARBA00022723"/>
    </source>
</evidence>
<organism evidence="5 6">
    <name type="scientific">Mesobacillus subterraneus</name>
    <dbReference type="NCBI Taxonomy" id="285983"/>
    <lineage>
        <taxon>Bacteria</taxon>
        <taxon>Bacillati</taxon>
        <taxon>Bacillota</taxon>
        <taxon>Bacilli</taxon>
        <taxon>Bacillales</taxon>
        <taxon>Bacillaceae</taxon>
        <taxon>Mesobacillus</taxon>
    </lineage>
</organism>
<dbReference type="PANTHER" id="PTHR46594">
    <property type="entry name" value="P-TYPE CATION-TRANSPORTING ATPASE"/>
    <property type="match status" value="1"/>
</dbReference>
<dbReference type="InterPro" id="IPR006122">
    <property type="entry name" value="HMA_Cu_ion-bd"/>
</dbReference>
<dbReference type="Pfam" id="PF00403">
    <property type="entry name" value="HMA"/>
    <property type="match status" value="1"/>
</dbReference>
<dbReference type="PROSITE" id="PS50846">
    <property type="entry name" value="HMA_2"/>
    <property type="match status" value="1"/>
</dbReference>
<dbReference type="GO" id="GO:0005507">
    <property type="term" value="F:copper ion binding"/>
    <property type="evidence" value="ECO:0007669"/>
    <property type="project" value="InterPro"/>
</dbReference>
<name>A0A0D6ZDV3_9BACI</name>
<dbReference type="GO" id="GO:0006825">
    <property type="term" value="P:copper ion transport"/>
    <property type="evidence" value="ECO:0007669"/>
    <property type="project" value="InterPro"/>
</dbReference>
<reference evidence="5 6" key="1">
    <citation type="submission" date="2015-01" db="EMBL/GenBank/DDBJ databases">
        <title>Draft genome sequences of the supercritical CO2 tolerant bacteria Bacillus subterraneus MITOT1 and Bacillus cereus MIT0214.</title>
        <authorList>
            <person name="Peet K.C."/>
            <person name="Thompson J.R."/>
        </authorList>
    </citation>
    <scope>NUCLEOTIDE SEQUENCE [LARGE SCALE GENOMIC DNA]</scope>
    <source>
        <strain evidence="5 6">MITOT1</strain>
    </source>
</reference>
<keyword evidence="3" id="KW-0186">Copper</keyword>
<protein>
    <recommendedName>
        <fullName evidence="1">Copper chaperone CopZ</fullName>
    </recommendedName>
</protein>
<accession>A0A0D6ZDV3</accession>
<feature type="domain" description="HMA" evidence="4">
    <location>
        <begin position="2"/>
        <end position="68"/>
    </location>
</feature>
<proteinExistence type="predicted"/>
<keyword evidence="6" id="KW-1185">Reference proteome</keyword>
<sequence>MEKIVLKVNGMTCGHCVGKVEKALNSLPGVEVAKVDLKKGTAKVKYDESKQTIDAMNEAVREAGYESESTSKRWLI</sequence>
<evidence type="ECO:0000259" key="4">
    <source>
        <dbReference type="PROSITE" id="PS50846"/>
    </source>
</evidence>
<dbReference type="FunFam" id="3.30.70.100:FF:000005">
    <property type="entry name" value="Copper-exporting P-type ATPase A"/>
    <property type="match status" value="1"/>
</dbReference>
<evidence type="ECO:0000256" key="1">
    <source>
        <dbReference type="ARBA" id="ARBA00015313"/>
    </source>
</evidence>
<evidence type="ECO:0000256" key="3">
    <source>
        <dbReference type="ARBA" id="ARBA00023008"/>
    </source>
</evidence>
<dbReference type="InterPro" id="IPR017969">
    <property type="entry name" value="Heavy-metal-associated_CS"/>
</dbReference>
<dbReference type="Proteomes" id="UP000032512">
    <property type="component" value="Unassembled WGS sequence"/>
</dbReference>
<dbReference type="NCBIfam" id="TIGR00003">
    <property type="entry name" value="copper ion binding protein"/>
    <property type="match status" value="1"/>
</dbReference>
<dbReference type="SUPFAM" id="SSF55008">
    <property type="entry name" value="HMA, heavy metal-associated domain"/>
    <property type="match status" value="1"/>
</dbReference>
<dbReference type="AlphaFoldDB" id="A0A0D6ZDV3"/>
<dbReference type="RefSeq" id="WP_044391417.1">
    <property type="nucleotide sequence ID" value="NZ_JXIQ01000022.1"/>
</dbReference>
<evidence type="ECO:0000313" key="5">
    <source>
        <dbReference type="EMBL" id="KIY23236.1"/>
    </source>
</evidence>
<dbReference type="InterPro" id="IPR036163">
    <property type="entry name" value="HMA_dom_sf"/>
</dbReference>
<dbReference type="PANTHER" id="PTHR46594:SF4">
    <property type="entry name" value="P-TYPE CATION-TRANSPORTING ATPASE"/>
    <property type="match status" value="1"/>
</dbReference>
<dbReference type="PROSITE" id="PS01047">
    <property type="entry name" value="HMA_1"/>
    <property type="match status" value="1"/>
</dbReference>
<dbReference type="CDD" id="cd00371">
    <property type="entry name" value="HMA"/>
    <property type="match status" value="1"/>
</dbReference>
<dbReference type="PRINTS" id="PR00944">
    <property type="entry name" value="CUEXPORT"/>
</dbReference>
<comment type="caution">
    <text evidence="5">The sequence shown here is derived from an EMBL/GenBank/DDBJ whole genome shotgun (WGS) entry which is preliminary data.</text>
</comment>
<dbReference type="Gene3D" id="3.30.70.100">
    <property type="match status" value="1"/>
</dbReference>
<gene>
    <name evidence="5" type="ORF">UB32_04030</name>
</gene>